<dbReference type="PANTHER" id="PTHR36159">
    <property type="entry name" value="PROTEIN CBG23766"/>
    <property type="match status" value="1"/>
</dbReference>
<dbReference type="EMBL" id="WIXP02000001">
    <property type="protein sequence ID" value="KAF6215891.1"/>
    <property type="molecule type" value="Genomic_DNA"/>
</dbReference>
<dbReference type="Gene3D" id="1.20.90.10">
    <property type="entry name" value="Phospholipase A2 domain"/>
    <property type="match status" value="1"/>
</dbReference>
<evidence type="ECO:0000259" key="2">
    <source>
        <dbReference type="Pfam" id="PF21738"/>
    </source>
</evidence>
<dbReference type="Proteomes" id="UP000466442">
    <property type="component" value="Linkage Group LG1"/>
</dbReference>
<dbReference type="InterPro" id="IPR013607">
    <property type="entry name" value="Phospholipase_A2-like"/>
</dbReference>
<protein>
    <submittedName>
        <fullName evidence="3">Uncharacterized protein</fullName>
    </submittedName>
</protein>
<dbReference type="GO" id="GO:0004623">
    <property type="term" value="F:phospholipase A2 activity"/>
    <property type="evidence" value="ECO:0007669"/>
    <property type="project" value="InterPro"/>
</dbReference>
<accession>A0A8S9Y5N4</accession>
<dbReference type="PANTHER" id="PTHR36159:SF1">
    <property type="entry name" value="RETROVIRUS-RELATED POL POLYPROTEIN FROM TRANSPOSON 412-LIKE PROTEIN"/>
    <property type="match status" value="1"/>
</dbReference>
<keyword evidence="4" id="KW-1185">Reference proteome</keyword>
<dbReference type="Pfam" id="PF00653">
    <property type="entry name" value="BIR"/>
    <property type="match status" value="1"/>
</dbReference>
<feature type="domain" description="Double jelly roll-like" evidence="2">
    <location>
        <begin position="166"/>
        <end position="391"/>
    </location>
</feature>
<dbReference type="InterPro" id="IPR049512">
    <property type="entry name" value="DJR-like_dom"/>
</dbReference>
<dbReference type="SUPFAM" id="SSF57924">
    <property type="entry name" value="Inhibitor of apoptosis (IAP) repeat"/>
    <property type="match status" value="1"/>
</dbReference>
<organism evidence="3 4">
    <name type="scientific">Apolygus lucorum</name>
    <name type="common">Small green plant bug</name>
    <name type="synonym">Lygocoris lucorum</name>
    <dbReference type="NCBI Taxonomy" id="248454"/>
    <lineage>
        <taxon>Eukaryota</taxon>
        <taxon>Metazoa</taxon>
        <taxon>Ecdysozoa</taxon>
        <taxon>Arthropoda</taxon>
        <taxon>Hexapoda</taxon>
        <taxon>Insecta</taxon>
        <taxon>Pterygota</taxon>
        <taxon>Neoptera</taxon>
        <taxon>Paraneoptera</taxon>
        <taxon>Hemiptera</taxon>
        <taxon>Heteroptera</taxon>
        <taxon>Panheteroptera</taxon>
        <taxon>Cimicomorpha</taxon>
        <taxon>Miridae</taxon>
        <taxon>Mirini</taxon>
        <taxon>Apolygus</taxon>
    </lineage>
</organism>
<dbReference type="PROSITE" id="PS50143">
    <property type="entry name" value="BIR_REPEAT_2"/>
    <property type="match status" value="1"/>
</dbReference>
<evidence type="ECO:0000313" key="4">
    <source>
        <dbReference type="Proteomes" id="UP000466442"/>
    </source>
</evidence>
<sequence length="463" mass="51907">MGPHRGKGLIDFLVDHNPFNLTLPGLNYCGPGNDLKSQIARNISPTNPLDNACRAHDIAYENSKDSSVRRVADQKLLGAALERIKSSQSSFLEKVGAATVAAAMKGKMMLGGKLGRRKSGQLKRLQVRSMPALGRRKRRGGKRRSIPSRATLAKRGIVMPGAYVARRGELVLMRASNDYNLFKGGADNSASTLILDKISWVVPQVKLSDEERAKLYNSLTRDPTFFLPFRCHELHEYPQLPSSSKISWNVKVSTQIHKPRYLIVALYTKLRNEITGSMTLPSVTNLRNAKLYLNDEAFPLQDMQFDLKNGKVAELYEAYARFQNSFYDRDNSQPILNRGTFADHPIIVIDMSRQRESVKTGAVDVRLELESIDNFPANTICYALLFHDKIVSYGPLNGTSKNGPYYSEQDRAATFHNWPHTAPTPVDLARAGFYYTGRFDMCRCAYCNIEVGRCLTCTESTKP</sequence>
<dbReference type="AlphaFoldDB" id="A0A8S9Y5N4"/>
<comment type="caution">
    <text evidence="3">The sequence shown here is derived from an EMBL/GenBank/DDBJ whole genome shotgun (WGS) entry which is preliminary data.</text>
</comment>
<dbReference type="Pfam" id="PF08398">
    <property type="entry name" value="Phospholip_A2_4"/>
    <property type="match status" value="1"/>
</dbReference>
<name>A0A8S9Y5N4_APOLU</name>
<dbReference type="InterPro" id="IPR001370">
    <property type="entry name" value="BIR_rpt"/>
</dbReference>
<dbReference type="GO" id="GO:0006644">
    <property type="term" value="P:phospholipid metabolic process"/>
    <property type="evidence" value="ECO:0007669"/>
    <property type="project" value="InterPro"/>
</dbReference>
<dbReference type="GO" id="GO:0005198">
    <property type="term" value="F:structural molecule activity"/>
    <property type="evidence" value="ECO:0007669"/>
    <property type="project" value="InterPro"/>
</dbReference>
<dbReference type="CDD" id="cd00022">
    <property type="entry name" value="BIR"/>
    <property type="match status" value="1"/>
</dbReference>
<dbReference type="InterPro" id="IPR036444">
    <property type="entry name" value="PLipase_A2_dom_sf"/>
</dbReference>
<proteinExistence type="predicted"/>
<dbReference type="SUPFAM" id="SSF48619">
    <property type="entry name" value="Phospholipase A2, PLA2"/>
    <property type="match status" value="1"/>
</dbReference>
<feature type="domain" description="Phospholipase A2-like" evidence="1">
    <location>
        <begin position="21"/>
        <end position="88"/>
    </location>
</feature>
<dbReference type="Pfam" id="PF21738">
    <property type="entry name" value="DJR-like_dom"/>
    <property type="match status" value="1"/>
</dbReference>
<reference evidence="3" key="1">
    <citation type="journal article" date="2021" name="Mol. Ecol. Resour.">
        <title>Apolygus lucorum genome provides insights into omnivorousness and mesophyll feeding.</title>
        <authorList>
            <person name="Liu Y."/>
            <person name="Liu H."/>
            <person name="Wang H."/>
            <person name="Huang T."/>
            <person name="Liu B."/>
            <person name="Yang B."/>
            <person name="Yin L."/>
            <person name="Li B."/>
            <person name="Zhang Y."/>
            <person name="Zhang S."/>
            <person name="Jiang F."/>
            <person name="Zhang X."/>
            <person name="Ren Y."/>
            <person name="Wang B."/>
            <person name="Wang S."/>
            <person name="Lu Y."/>
            <person name="Wu K."/>
            <person name="Fan W."/>
            <person name="Wang G."/>
        </authorList>
    </citation>
    <scope>NUCLEOTIDE SEQUENCE</scope>
    <source>
        <strain evidence="3">12Hb</strain>
    </source>
</reference>
<dbReference type="Gene3D" id="1.10.1170.10">
    <property type="entry name" value="Inhibitor Of Apoptosis Protein (2mihbC-IAP-1), Chain A"/>
    <property type="match status" value="1"/>
</dbReference>
<dbReference type="SMART" id="SM00238">
    <property type="entry name" value="BIR"/>
    <property type="match status" value="1"/>
</dbReference>
<evidence type="ECO:0000259" key="1">
    <source>
        <dbReference type="Pfam" id="PF08398"/>
    </source>
</evidence>
<evidence type="ECO:0000313" key="3">
    <source>
        <dbReference type="EMBL" id="KAF6215891.1"/>
    </source>
</evidence>
<dbReference type="OrthoDB" id="6602770at2759"/>
<gene>
    <name evidence="3" type="ORF">GE061_000226</name>
</gene>
<dbReference type="GO" id="GO:0050482">
    <property type="term" value="P:arachidonate secretion"/>
    <property type="evidence" value="ECO:0007669"/>
    <property type="project" value="InterPro"/>
</dbReference>